<dbReference type="AlphaFoldDB" id="A0A0S7EFD4"/>
<dbReference type="Proteomes" id="UP000069030">
    <property type="component" value="Chromosome"/>
</dbReference>
<sequence>MSRLYKVFFIGILFLVASCGKEFTPEDLKVINGYWEIEKAKLPDGEVKDYTINSSIDFFEINDKGVGFRQKVMPQVNGEYLTNEVQENLTIVNEAGKTWLMYKTEFAEWKEELVELDEDEFVVKNENDIIYYYKKAVPFTLK</sequence>
<gene>
    <name evidence="1" type="ORF">AS202_01815</name>
</gene>
<proteinExistence type="predicted"/>
<evidence type="ECO:0000313" key="1">
    <source>
        <dbReference type="EMBL" id="ALU24984.1"/>
    </source>
</evidence>
<name>A0A0S7EFD4_9FLAO</name>
<dbReference type="RefSeq" id="WP_006260300.1">
    <property type="nucleotide sequence ID" value="NZ_BCMQ01000007.1"/>
</dbReference>
<dbReference type="eggNOG" id="ENOG5032S0M">
    <property type="taxonomic scope" value="Bacteria"/>
</dbReference>
<dbReference type="EMBL" id="CP013690">
    <property type="protein sequence ID" value="ALU24984.1"/>
    <property type="molecule type" value="Genomic_DNA"/>
</dbReference>
<organism evidence="1 2">
    <name type="scientific">Myroides odoratimimus</name>
    <dbReference type="NCBI Taxonomy" id="76832"/>
    <lineage>
        <taxon>Bacteria</taxon>
        <taxon>Pseudomonadati</taxon>
        <taxon>Bacteroidota</taxon>
        <taxon>Flavobacteriia</taxon>
        <taxon>Flavobacteriales</taxon>
        <taxon>Flavobacteriaceae</taxon>
        <taxon>Myroides</taxon>
    </lineage>
</organism>
<protein>
    <submittedName>
        <fullName evidence="1">Uncharacterized protein</fullName>
    </submittedName>
</protein>
<dbReference type="KEGG" id="mod:AS202_01815"/>
<dbReference type="GeneID" id="66973606"/>
<reference evidence="1 2" key="1">
    <citation type="journal article" date="2016" name="J. Zhejiang Univ. Sci. B">
        <title>Antibiotic resistance mechanisms of Myroides sp.</title>
        <authorList>
            <person name="Hu S."/>
            <person name="Yuan S."/>
            <person name="Qu H."/>
            <person name="Jiang T."/>
            <person name="Zhou Y."/>
            <person name="Wang M."/>
            <person name="Ming D."/>
        </authorList>
    </citation>
    <scope>NUCLEOTIDE SEQUENCE [LARGE SCALE GENOMIC DNA]</scope>
    <source>
        <strain evidence="1 2">PR63039</strain>
    </source>
</reference>
<accession>A0A0S7EFD4</accession>
<evidence type="ECO:0000313" key="2">
    <source>
        <dbReference type="Proteomes" id="UP000069030"/>
    </source>
</evidence>
<dbReference type="PROSITE" id="PS51257">
    <property type="entry name" value="PROKAR_LIPOPROTEIN"/>
    <property type="match status" value="1"/>
</dbReference>